<dbReference type="RefSeq" id="WP_006827673.1">
    <property type="nucleotide sequence ID" value="NZ_AOIL01000067.1"/>
</dbReference>
<keyword evidence="1" id="KW-0472">Membrane</keyword>
<evidence type="ECO:0000313" key="2">
    <source>
        <dbReference type="EMBL" id="ELY85726.1"/>
    </source>
</evidence>
<sequence length="74" mass="7907">MTDRSLTIEGLLGTGVVVVLAALGVYGFTTGYLLESPDRLFAPSVATLGIVVAVVGTLVLLGARSKRWRQNPYW</sequence>
<accession>L9ZI50</accession>
<feature type="transmembrane region" description="Helical" evidence="1">
    <location>
        <begin position="40"/>
        <end position="61"/>
    </location>
</feature>
<feature type="transmembrane region" description="Helical" evidence="1">
    <location>
        <begin position="12"/>
        <end position="34"/>
    </location>
</feature>
<comment type="caution">
    <text evidence="2">The sequence shown here is derived from an EMBL/GenBank/DDBJ whole genome shotgun (WGS) entry which is preliminary data.</text>
</comment>
<keyword evidence="3" id="KW-1185">Reference proteome</keyword>
<dbReference type="EMBL" id="AOIL01000067">
    <property type="protein sequence ID" value="ELY85726.1"/>
    <property type="molecule type" value="Genomic_DNA"/>
</dbReference>
<name>L9ZI50_9EURY</name>
<dbReference type="AlphaFoldDB" id="L9ZI50"/>
<protein>
    <submittedName>
        <fullName evidence="2">Uncharacterized protein</fullName>
    </submittedName>
</protein>
<evidence type="ECO:0000313" key="3">
    <source>
        <dbReference type="Proteomes" id="UP000011648"/>
    </source>
</evidence>
<reference evidence="2 3" key="1">
    <citation type="journal article" date="2014" name="PLoS Genet.">
        <title>Phylogenetically driven sequencing of extremely halophilic archaea reveals strategies for static and dynamic osmo-response.</title>
        <authorList>
            <person name="Becker E.A."/>
            <person name="Seitzer P.M."/>
            <person name="Tritt A."/>
            <person name="Larsen D."/>
            <person name="Krusor M."/>
            <person name="Yao A.I."/>
            <person name="Wu D."/>
            <person name="Madern D."/>
            <person name="Eisen J.A."/>
            <person name="Darling A.E."/>
            <person name="Facciotti M.T."/>
        </authorList>
    </citation>
    <scope>NUCLEOTIDE SEQUENCE [LARGE SCALE GENOMIC DNA]</scope>
    <source>
        <strain evidence="2 3">DSM 12281</strain>
    </source>
</reference>
<dbReference type="PATRIC" id="fig|1230458.4.peg.4121"/>
<evidence type="ECO:0000256" key="1">
    <source>
        <dbReference type="SAM" id="Phobius"/>
    </source>
</evidence>
<keyword evidence="1" id="KW-1133">Transmembrane helix</keyword>
<keyword evidence="1" id="KW-0812">Transmembrane</keyword>
<dbReference type="Proteomes" id="UP000011648">
    <property type="component" value="Unassembled WGS sequence"/>
</dbReference>
<proteinExistence type="predicted"/>
<gene>
    <name evidence="2" type="ORF">C484_20457</name>
</gene>
<organism evidence="2 3">
    <name type="scientific">Natrialba taiwanensis DSM 12281</name>
    <dbReference type="NCBI Taxonomy" id="1230458"/>
    <lineage>
        <taxon>Archaea</taxon>
        <taxon>Methanobacteriati</taxon>
        <taxon>Methanobacteriota</taxon>
        <taxon>Stenosarchaea group</taxon>
        <taxon>Halobacteria</taxon>
        <taxon>Halobacteriales</taxon>
        <taxon>Natrialbaceae</taxon>
        <taxon>Natrialba</taxon>
    </lineage>
</organism>